<protein>
    <recommendedName>
        <fullName evidence="3">Tetratricopeptide repeat protein</fullName>
    </recommendedName>
</protein>
<dbReference type="Gene3D" id="1.25.40.10">
    <property type="entry name" value="Tetratricopeptide repeat domain"/>
    <property type="match status" value="1"/>
</dbReference>
<organism evidence="1 2">
    <name type="scientific">Lasiosphaeris hirsuta</name>
    <dbReference type="NCBI Taxonomy" id="260670"/>
    <lineage>
        <taxon>Eukaryota</taxon>
        <taxon>Fungi</taxon>
        <taxon>Dikarya</taxon>
        <taxon>Ascomycota</taxon>
        <taxon>Pezizomycotina</taxon>
        <taxon>Sordariomycetes</taxon>
        <taxon>Sordariomycetidae</taxon>
        <taxon>Sordariales</taxon>
        <taxon>Lasiosphaeriaceae</taxon>
        <taxon>Lasiosphaeris</taxon>
    </lineage>
</organism>
<gene>
    <name evidence="1" type="ORF">B0H67DRAFT_108231</name>
</gene>
<comment type="caution">
    <text evidence="1">The sequence shown here is derived from an EMBL/GenBank/DDBJ whole genome shotgun (WGS) entry which is preliminary data.</text>
</comment>
<dbReference type="Proteomes" id="UP001172102">
    <property type="component" value="Unassembled WGS sequence"/>
</dbReference>
<accession>A0AA40E4B3</accession>
<dbReference type="AlphaFoldDB" id="A0AA40E4B3"/>
<evidence type="ECO:0000313" key="2">
    <source>
        <dbReference type="Proteomes" id="UP001172102"/>
    </source>
</evidence>
<name>A0AA40E4B3_9PEZI</name>
<dbReference type="EMBL" id="JAUKUA010000002">
    <property type="protein sequence ID" value="KAK0724552.1"/>
    <property type="molecule type" value="Genomic_DNA"/>
</dbReference>
<dbReference type="SUPFAM" id="SSF48452">
    <property type="entry name" value="TPR-like"/>
    <property type="match status" value="1"/>
</dbReference>
<evidence type="ECO:0000313" key="1">
    <source>
        <dbReference type="EMBL" id="KAK0724552.1"/>
    </source>
</evidence>
<dbReference type="InterPro" id="IPR011990">
    <property type="entry name" value="TPR-like_helical_dom_sf"/>
</dbReference>
<proteinExistence type="predicted"/>
<sequence length="103" mass="11638">MRNHYYTCVSFYHTADVADMVGDHDTAVKLLEESVKAFELIPEARNYVARSFFRLSGIHATNGRQADADANLKKAQGILRETGVERPGTSIQDYEASMPIRFR</sequence>
<reference evidence="1" key="1">
    <citation type="submission" date="2023-06" db="EMBL/GenBank/DDBJ databases">
        <title>Genome-scale phylogeny and comparative genomics of the fungal order Sordariales.</title>
        <authorList>
            <consortium name="Lawrence Berkeley National Laboratory"/>
            <person name="Hensen N."/>
            <person name="Bonometti L."/>
            <person name="Westerberg I."/>
            <person name="Brannstrom I.O."/>
            <person name="Guillou S."/>
            <person name="Cros-Aarteil S."/>
            <person name="Calhoun S."/>
            <person name="Haridas S."/>
            <person name="Kuo A."/>
            <person name="Mondo S."/>
            <person name="Pangilinan J."/>
            <person name="Riley R."/>
            <person name="Labutti K."/>
            <person name="Andreopoulos B."/>
            <person name="Lipzen A."/>
            <person name="Chen C."/>
            <person name="Yanf M."/>
            <person name="Daum C."/>
            <person name="Ng V."/>
            <person name="Clum A."/>
            <person name="Steindorff A."/>
            <person name="Ohm R."/>
            <person name="Martin F."/>
            <person name="Silar P."/>
            <person name="Natvig D."/>
            <person name="Lalanne C."/>
            <person name="Gautier V."/>
            <person name="Ament-Velasquez S.L."/>
            <person name="Kruys A."/>
            <person name="Hutchinson M.I."/>
            <person name="Powell A.J."/>
            <person name="Barry K."/>
            <person name="Miller A.N."/>
            <person name="Grigoriev I.V."/>
            <person name="Debuchy R."/>
            <person name="Gladieux P."/>
            <person name="Thoren M.H."/>
            <person name="Johannesson H."/>
        </authorList>
    </citation>
    <scope>NUCLEOTIDE SEQUENCE</scope>
    <source>
        <strain evidence="1">SMH4607-1</strain>
    </source>
</reference>
<keyword evidence="2" id="KW-1185">Reference proteome</keyword>
<evidence type="ECO:0008006" key="3">
    <source>
        <dbReference type="Google" id="ProtNLM"/>
    </source>
</evidence>